<protein>
    <submittedName>
        <fullName evidence="4">DUF4367 domain-containing protein</fullName>
    </submittedName>
</protein>
<feature type="region of interest" description="Disordered" evidence="1">
    <location>
        <begin position="114"/>
        <end position="260"/>
    </location>
</feature>
<feature type="domain" description="DUF4367" evidence="3">
    <location>
        <begin position="279"/>
        <end position="384"/>
    </location>
</feature>
<proteinExistence type="predicted"/>
<dbReference type="RefSeq" id="WP_218320694.1">
    <property type="nucleotide sequence ID" value="NZ_JAEEGC010000051.1"/>
</dbReference>
<reference evidence="4" key="1">
    <citation type="submission" date="2020-12" db="EMBL/GenBank/DDBJ databases">
        <title>Clostridium thailandense sp. nov., a novel acetogenic bacterium isolated from peat land soil in Thailand.</title>
        <authorList>
            <person name="Chaikitkaew S."/>
            <person name="Birkeland N.K."/>
        </authorList>
    </citation>
    <scope>NUCLEOTIDE SEQUENCE</scope>
    <source>
        <strain evidence="4">PL3</strain>
    </source>
</reference>
<feature type="compositionally biased region" description="Polar residues" evidence="1">
    <location>
        <begin position="131"/>
        <end position="181"/>
    </location>
</feature>
<gene>
    <name evidence="4" type="ORF">I6U48_11955</name>
</gene>
<name>A0A949TXY1_9CLOT</name>
<feature type="transmembrane region" description="Helical" evidence="2">
    <location>
        <begin position="44"/>
        <end position="64"/>
    </location>
</feature>
<dbReference type="AlphaFoldDB" id="A0A949TXY1"/>
<feature type="compositionally biased region" description="Polar residues" evidence="1">
    <location>
        <begin position="202"/>
        <end position="228"/>
    </location>
</feature>
<evidence type="ECO:0000313" key="4">
    <source>
        <dbReference type="EMBL" id="MBV7273625.1"/>
    </source>
</evidence>
<organism evidence="4 5">
    <name type="scientific">Clostridium thailandense</name>
    <dbReference type="NCBI Taxonomy" id="2794346"/>
    <lineage>
        <taxon>Bacteria</taxon>
        <taxon>Bacillati</taxon>
        <taxon>Bacillota</taxon>
        <taxon>Clostridia</taxon>
        <taxon>Eubacteriales</taxon>
        <taxon>Clostridiaceae</taxon>
        <taxon>Clostridium</taxon>
    </lineage>
</organism>
<accession>A0A949TXY1</accession>
<keyword evidence="2" id="KW-0472">Membrane</keyword>
<dbReference type="Proteomes" id="UP000694308">
    <property type="component" value="Unassembled WGS sequence"/>
</dbReference>
<feature type="compositionally biased region" description="Low complexity" evidence="1">
    <location>
        <begin position="182"/>
        <end position="192"/>
    </location>
</feature>
<evidence type="ECO:0000256" key="2">
    <source>
        <dbReference type="SAM" id="Phobius"/>
    </source>
</evidence>
<feature type="compositionally biased region" description="Low complexity" evidence="1">
    <location>
        <begin position="115"/>
        <end position="130"/>
    </location>
</feature>
<keyword evidence="5" id="KW-1185">Reference proteome</keyword>
<dbReference type="InterPro" id="IPR025377">
    <property type="entry name" value="DUF4367"/>
</dbReference>
<feature type="compositionally biased region" description="Low complexity" evidence="1">
    <location>
        <begin position="233"/>
        <end position="260"/>
    </location>
</feature>
<keyword evidence="2" id="KW-1133">Transmembrane helix</keyword>
<dbReference type="Pfam" id="PF14285">
    <property type="entry name" value="DUF4367"/>
    <property type="match status" value="1"/>
</dbReference>
<evidence type="ECO:0000256" key="1">
    <source>
        <dbReference type="SAM" id="MobiDB-lite"/>
    </source>
</evidence>
<keyword evidence="2" id="KW-0812">Transmembrane</keyword>
<sequence length="385" mass="42627">MSRDINNLKEIANSILKDIQVTEDLKLSTLKKCKEQKKYNLKPFFVTVASLTIIIFSIASYKFIFHKPNSSFVTYNNEIPKKSAKLNNENNKYTNNKNDVNINNSNETVLKKQIQQNSRSTVNNNSSTQNIDLPSNNSSTQNIDLPSNNSSAQNADLPSNNSGAQNVHLPNSNSSTQNIDLPNSNSSTPSTSSKDKPKDNTTNSPSPENKQATDSSGTAELNDNTNTAEDAKQNASANISAKSSIDSDTPMLKSSLSESSKPVSIADAENFWGGKLIMPSYIPDGFELTDISLPKNDSREIYVKLNYSFKNIYFKILQNKSTTFTNYTGKFIDINGSKGYITKTKDPSDPSIMTTEINFVKNNIQYDITGNIQEDELIKITKSMN</sequence>
<evidence type="ECO:0000259" key="3">
    <source>
        <dbReference type="Pfam" id="PF14285"/>
    </source>
</evidence>
<evidence type="ECO:0000313" key="5">
    <source>
        <dbReference type="Proteomes" id="UP000694308"/>
    </source>
</evidence>
<comment type="caution">
    <text evidence="4">The sequence shown here is derived from an EMBL/GenBank/DDBJ whole genome shotgun (WGS) entry which is preliminary data.</text>
</comment>
<dbReference type="EMBL" id="JAEEGC010000051">
    <property type="protein sequence ID" value="MBV7273625.1"/>
    <property type="molecule type" value="Genomic_DNA"/>
</dbReference>